<comment type="caution">
    <text evidence="2">The sequence shown here is derived from an EMBL/GenBank/DDBJ whole genome shotgun (WGS) entry which is preliminary data.</text>
</comment>
<feature type="signal peptide" evidence="1">
    <location>
        <begin position="1"/>
        <end position="22"/>
    </location>
</feature>
<accession>A0A9P5YFL0</accession>
<feature type="chain" id="PRO_5040196039" description="Secreted protein" evidence="1">
    <location>
        <begin position="23"/>
        <end position="77"/>
    </location>
</feature>
<name>A0A9P5YFL0_9AGAR</name>
<evidence type="ECO:0000313" key="2">
    <source>
        <dbReference type="EMBL" id="KAF9467968.1"/>
    </source>
</evidence>
<organism evidence="2 3">
    <name type="scientific">Collybia nuda</name>
    <dbReference type="NCBI Taxonomy" id="64659"/>
    <lineage>
        <taxon>Eukaryota</taxon>
        <taxon>Fungi</taxon>
        <taxon>Dikarya</taxon>
        <taxon>Basidiomycota</taxon>
        <taxon>Agaricomycotina</taxon>
        <taxon>Agaricomycetes</taxon>
        <taxon>Agaricomycetidae</taxon>
        <taxon>Agaricales</taxon>
        <taxon>Tricholomatineae</taxon>
        <taxon>Clitocybaceae</taxon>
        <taxon>Collybia</taxon>
    </lineage>
</organism>
<reference evidence="2" key="1">
    <citation type="submission" date="2020-11" db="EMBL/GenBank/DDBJ databases">
        <authorList>
            <consortium name="DOE Joint Genome Institute"/>
            <person name="Ahrendt S."/>
            <person name="Riley R."/>
            <person name="Andreopoulos W."/>
            <person name="Labutti K."/>
            <person name="Pangilinan J."/>
            <person name="Ruiz-Duenas F.J."/>
            <person name="Barrasa J.M."/>
            <person name="Sanchez-Garcia M."/>
            <person name="Camarero S."/>
            <person name="Miyauchi S."/>
            <person name="Serrano A."/>
            <person name="Linde D."/>
            <person name="Babiker R."/>
            <person name="Drula E."/>
            <person name="Ayuso-Fernandez I."/>
            <person name="Pacheco R."/>
            <person name="Padilla G."/>
            <person name="Ferreira P."/>
            <person name="Barriuso J."/>
            <person name="Kellner H."/>
            <person name="Castanera R."/>
            <person name="Alfaro M."/>
            <person name="Ramirez L."/>
            <person name="Pisabarro A.G."/>
            <person name="Kuo A."/>
            <person name="Tritt A."/>
            <person name="Lipzen A."/>
            <person name="He G."/>
            <person name="Yan M."/>
            <person name="Ng V."/>
            <person name="Cullen D."/>
            <person name="Martin F."/>
            <person name="Rosso M.-N."/>
            <person name="Henrissat B."/>
            <person name="Hibbett D."/>
            <person name="Martinez A.T."/>
            <person name="Grigoriev I.V."/>
        </authorList>
    </citation>
    <scope>NUCLEOTIDE SEQUENCE</scope>
    <source>
        <strain evidence="2">CBS 247.69</strain>
    </source>
</reference>
<dbReference type="Proteomes" id="UP000807353">
    <property type="component" value="Unassembled WGS sequence"/>
</dbReference>
<evidence type="ECO:0008006" key="4">
    <source>
        <dbReference type="Google" id="ProtNLM"/>
    </source>
</evidence>
<keyword evidence="1" id="KW-0732">Signal</keyword>
<evidence type="ECO:0000313" key="3">
    <source>
        <dbReference type="Proteomes" id="UP000807353"/>
    </source>
</evidence>
<proteinExistence type="predicted"/>
<dbReference type="EMBL" id="MU150235">
    <property type="protein sequence ID" value="KAF9467968.1"/>
    <property type="molecule type" value="Genomic_DNA"/>
</dbReference>
<dbReference type="AlphaFoldDB" id="A0A9P5YFL0"/>
<sequence length="77" mass="8602">MVGGMMARLLTHVYLLGGVCFCASNNRLPHVTCVKPSYRMEFSQKCGHHRQTLMDSALVMWNHDGNDIFVLDGVMCG</sequence>
<protein>
    <recommendedName>
        <fullName evidence="4">Secreted protein</fullName>
    </recommendedName>
</protein>
<keyword evidence="3" id="KW-1185">Reference proteome</keyword>
<evidence type="ECO:0000256" key="1">
    <source>
        <dbReference type="SAM" id="SignalP"/>
    </source>
</evidence>
<gene>
    <name evidence="2" type="ORF">BDZ94DRAFT_1248207</name>
</gene>